<feature type="compositionally biased region" description="Polar residues" evidence="1">
    <location>
        <begin position="288"/>
        <end position="297"/>
    </location>
</feature>
<accession>K1R871</accession>
<dbReference type="InParanoid" id="K1R871"/>
<evidence type="ECO:0000313" key="2">
    <source>
        <dbReference type="EMBL" id="EKC39859.1"/>
    </source>
</evidence>
<name>K1R871_MAGGI</name>
<sequence>MSARRILSESALNCQLELRGNAVTRRGSSVRTPRSPSGRREHSTLTLAICLPTARRVRLKMRIRWWTRFGGSRLVVCWGVKYNDGMFKSKLTPDEYVNKNIINTHNVGIRFQCLLLFLALPDLANSAHTAADGLYLGIGYNLIKGNPDGGEWAKLGQDPGLQLTRNILETDIDGNSYIKRTSYPQCTQMSSTSVFYDPESYKEYLLHYISSPVYQDIKQRTLSQHDVFRDEITSCTSEHARYVHPIVPVERNLVSNEFSHDVCKLPLTYDRDSYRSFLDRWGTNASSFHPNDTNEVDTNWKEKERKTKRDIGKISKQGKEGEQLEPL</sequence>
<dbReference type="HOGENOM" id="CLU_850598_0_0_1"/>
<dbReference type="EMBL" id="JH817914">
    <property type="protein sequence ID" value="EKC39859.1"/>
    <property type="molecule type" value="Genomic_DNA"/>
</dbReference>
<feature type="region of interest" description="Disordered" evidence="1">
    <location>
        <begin position="288"/>
        <end position="327"/>
    </location>
</feature>
<dbReference type="PANTHER" id="PTHR19324:SF33">
    <property type="entry name" value="MUCIN-5AC"/>
    <property type="match status" value="1"/>
</dbReference>
<dbReference type="AlphaFoldDB" id="K1R871"/>
<gene>
    <name evidence="2" type="ORF">CGI_10012918</name>
</gene>
<evidence type="ECO:0000256" key="1">
    <source>
        <dbReference type="SAM" id="MobiDB-lite"/>
    </source>
</evidence>
<reference evidence="2" key="1">
    <citation type="journal article" date="2012" name="Nature">
        <title>The oyster genome reveals stress adaptation and complexity of shell formation.</title>
        <authorList>
            <person name="Zhang G."/>
            <person name="Fang X."/>
            <person name="Guo X."/>
            <person name="Li L."/>
            <person name="Luo R."/>
            <person name="Xu F."/>
            <person name="Yang P."/>
            <person name="Zhang L."/>
            <person name="Wang X."/>
            <person name="Qi H."/>
            <person name="Xiong Z."/>
            <person name="Que H."/>
            <person name="Xie Y."/>
            <person name="Holland P.W."/>
            <person name="Paps J."/>
            <person name="Zhu Y."/>
            <person name="Wu F."/>
            <person name="Chen Y."/>
            <person name="Wang J."/>
            <person name="Peng C."/>
            <person name="Meng J."/>
            <person name="Yang L."/>
            <person name="Liu J."/>
            <person name="Wen B."/>
            <person name="Zhang N."/>
            <person name="Huang Z."/>
            <person name="Zhu Q."/>
            <person name="Feng Y."/>
            <person name="Mount A."/>
            <person name="Hedgecock D."/>
            <person name="Xu Z."/>
            <person name="Liu Y."/>
            <person name="Domazet-Loso T."/>
            <person name="Du Y."/>
            <person name="Sun X."/>
            <person name="Zhang S."/>
            <person name="Liu B."/>
            <person name="Cheng P."/>
            <person name="Jiang X."/>
            <person name="Li J."/>
            <person name="Fan D."/>
            <person name="Wang W."/>
            <person name="Fu W."/>
            <person name="Wang T."/>
            <person name="Wang B."/>
            <person name="Zhang J."/>
            <person name="Peng Z."/>
            <person name="Li Y."/>
            <person name="Li N."/>
            <person name="Wang J."/>
            <person name="Chen M."/>
            <person name="He Y."/>
            <person name="Tan F."/>
            <person name="Song X."/>
            <person name="Zheng Q."/>
            <person name="Huang R."/>
            <person name="Yang H."/>
            <person name="Du X."/>
            <person name="Chen L."/>
            <person name="Yang M."/>
            <person name="Gaffney P.M."/>
            <person name="Wang S."/>
            <person name="Luo L."/>
            <person name="She Z."/>
            <person name="Ming Y."/>
            <person name="Huang W."/>
            <person name="Zhang S."/>
            <person name="Huang B."/>
            <person name="Zhang Y."/>
            <person name="Qu T."/>
            <person name="Ni P."/>
            <person name="Miao G."/>
            <person name="Wang J."/>
            <person name="Wang Q."/>
            <person name="Steinberg C.E."/>
            <person name="Wang H."/>
            <person name="Li N."/>
            <person name="Qian L."/>
            <person name="Zhang G."/>
            <person name="Li Y."/>
            <person name="Yang H."/>
            <person name="Liu X."/>
            <person name="Wang J."/>
            <person name="Yin Y."/>
            <person name="Wang J."/>
        </authorList>
    </citation>
    <scope>NUCLEOTIDE SEQUENCE [LARGE SCALE GENOMIC DNA]</scope>
    <source>
        <strain evidence="2">05x7-T-G4-1.051#20</strain>
    </source>
</reference>
<dbReference type="PANTHER" id="PTHR19324">
    <property type="entry name" value="PERFORIN-LIKE PROTEIN 1"/>
    <property type="match status" value="1"/>
</dbReference>
<proteinExistence type="predicted"/>
<feature type="compositionally biased region" description="Basic and acidic residues" evidence="1">
    <location>
        <begin position="298"/>
        <end position="327"/>
    </location>
</feature>
<protein>
    <submittedName>
        <fullName evidence="2">Uncharacterized protein</fullName>
    </submittedName>
</protein>
<organism evidence="2">
    <name type="scientific">Magallana gigas</name>
    <name type="common">Pacific oyster</name>
    <name type="synonym">Crassostrea gigas</name>
    <dbReference type="NCBI Taxonomy" id="29159"/>
    <lineage>
        <taxon>Eukaryota</taxon>
        <taxon>Metazoa</taxon>
        <taxon>Spiralia</taxon>
        <taxon>Lophotrochozoa</taxon>
        <taxon>Mollusca</taxon>
        <taxon>Bivalvia</taxon>
        <taxon>Autobranchia</taxon>
        <taxon>Pteriomorphia</taxon>
        <taxon>Ostreida</taxon>
        <taxon>Ostreoidea</taxon>
        <taxon>Ostreidae</taxon>
        <taxon>Magallana</taxon>
    </lineage>
</organism>